<dbReference type="AlphaFoldDB" id="A0A7J7DWM6"/>
<comment type="caution">
    <text evidence="9">The sequence shown here is derived from an EMBL/GenBank/DDBJ whole genome shotgun (WGS) entry which is preliminary data.</text>
</comment>
<keyword evidence="4 6" id="KW-0804">Transcription</keyword>
<dbReference type="PANTHER" id="PTHR33057:SF98">
    <property type="entry name" value="TRANSCRIPTION REPRESSOR OFP18"/>
    <property type="match status" value="1"/>
</dbReference>
<dbReference type="OrthoDB" id="689823at2759"/>
<organism evidence="9 10">
    <name type="scientific">Tripterygium wilfordii</name>
    <name type="common">Thunder God vine</name>
    <dbReference type="NCBI Taxonomy" id="458696"/>
    <lineage>
        <taxon>Eukaryota</taxon>
        <taxon>Viridiplantae</taxon>
        <taxon>Streptophyta</taxon>
        <taxon>Embryophyta</taxon>
        <taxon>Tracheophyta</taxon>
        <taxon>Spermatophyta</taxon>
        <taxon>Magnoliopsida</taxon>
        <taxon>eudicotyledons</taxon>
        <taxon>Gunneridae</taxon>
        <taxon>Pentapetalae</taxon>
        <taxon>rosids</taxon>
        <taxon>fabids</taxon>
        <taxon>Celastrales</taxon>
        <taxon>Celastraceae</taxon>
        <taxon>Tripterygium</taxon>
    </lineage>
</organism>
<evidence type="ECO:0000256" key="4">
    <source>
        <dbReference type="ARBA" id="ARBA00023163"/>
    </source>
</evidence>
<keyword evidence="5 6" id="KW-0539">Nucleus</keyword>
<evidence type="ECO:0000259" key="8">
    <source>
        <dbReference type="PROSITE" id="PS51754"/>
    </source>
</evidence>
<feature type="region of interest" description="Disordered" evidence="7">
    <location>
        <begin position="220"/>
        <end position="239"/>
    </location>
</feature>
<feature type="domain" description="OVATE" evidence="8">
    <location>
        <begin position="116"/>
        <end position="175"/>
    </location>
</feature>
<evidence type="ECO:0000256" key="3">
    <source>
        <dbReference type="ARBA" id="ARBA00023015"/>
    </source>
</evidence>
<keyword evidence="2 6" id="KW-0678">Repressor</keyword>
<comment type="subcellular location">
    <subcellularLocation>
        <location evidence="1 6">Nucleus</location>
    </subcellularLocation>
</comment>
<evidence type="ECO:0000256" key="6">
    <source>
        <dbReference type="RuleBase" id="RU367028"/>
    </source>
</evidence>
<dbReference type="Pfam" id="PF04844">
    <property type="entry name" value="Ovate"/>
    <property type="match status" value="1"/>
</dbReference>
<sequence>MVKKMKLSFLSKAWPSCNQPRTLSFREFKTINSAYVVDAVDTTTTTTHDYSILSTNSLESPSFSTLMSEDSGGDCSIERMIQGLRSERLFFEPGESNSILEESKSGGFPFKQSLVMSMESEDPYVDFRKSMEEMVEAHGVKDWEGLEELFCWYLRVNGKNNHGYIVGAFVDLLVSICIHDFSRAHNYVNVVSSSPSSPLSFCTSSCDDGSSSSLTPCISSMEAESTSQNREKDDDGVSS</sequence>
<protein>
    <recommendedName>
        <fullName evidence="6">Transcription repressor</fullName>
    </recommendedName>
    <alternativeName>
        <fullName evidence="6">Ovate family protein</fullName>
    </alternativeName>
</protein>
<dbReference type="Proteomes" id="UP000593562">
    <property type="component" value="Unassembled WGS sequence"/>
</dbReference>
<evidence type="ECO:0000313" key="9">
    <source>
        <dbReference type="EMBL" id="KAF5750564.1"/>
    </source>
</evidence>
<dbReference type="PROSITE" id="PS51754">
    <property type="entry name" value="OVATE"/>
    <property type="match status" value="1"/>
</dbReference>
<dbReference type="EMBL" id="JAAARO010000003">
    <property type="protein sequence ID" value="KAF5750564.1"/>
    <property type="molecule type" value="Genomic_DNA"/>
</dbReference>
<comment type="function">
    <text evidence="6">Transcriptional repressor that regulates multiple aspects of plant growth and development.</text>
</comment>
<dbReference type="PANTHER" id="PTHR33057">
    <property type="entry name" value="TRANSCRIPTION REPRESSOR OFP7-RELATED"/>
    <property type="match status" value="1"/>
</dbReference>
<gene>
    <name evidence="9" type="ORF">HS088_TW03G00903</name>
</gene>
<dbReference type="NCBIfam" id="TIGR01568">
    <property type="entry name" value="A_thal_3678"/>
    <property type="match status" value="1"/>
</dbReference>
<dbReference type="InterPro" id="IPR038933">
    <property type="entry name" value="Ovate"/>
</dbReference>
<reference evidence="9 10" key="1">
    <citation type="journal article" date="2020" name="Nat. Commun.">
        <title>Genome of Tripterygium wilfordii and identification of cytochrome P450 involved in triptolide biosynthesis.</title>
        <authorList>
            <person name="Tu L."/>
            <person name="Su P."/>
            <person name="Zhang Z."/>
            <person name="Gao L."/>
            <person name="Wang J."/>
            <person name="Hu T."/>
            <person name="Zhou J."/>
            <person name="Zhang Y."/>
            <person name="Zhao Y."/>
            <person name="Liu Y."/>
            <person name="Song Y."/>
            <person name="Tong Y."/>
            <person name="Lu Y."/>
            <person name="Yang J."/>
            <person name="Xu C."/>
            <person name="Jia M."/>
            <person name="Peters R.J."/>
            <person name="Huang L."/>
            <person name="Gao W."/>
        </authorList>
    </citation>
    <scope>NUCLEOTIDE SEQUENCE [LARGE SCALE GENOMIC DNA]</scope>
    <source>
        <strain evidence="10">cv. XIE 37</strain>
        <tissue evidence="9">Leaf</tissue>
    </source>
</reference>
<evidence type="ECO:0000256" key="2">
    <source>
        <dbReference type="ARBA" id="ARBA00022491"/>
    </source>
</evidence>
<proteinExistence type="predicted"/>
<keyword evidence="10" id="KW-1185">Reference proteome</keyword>
<dbReference type="InterPro" id="IPR006458">
    <property type="entry name" value="Ovate_C"/>
</dbReference>
<dbReference type="GO" id="GO:0045892">
    <property type="term" value="P:negative regulation of DNA-templated transcription"/>
    <property type="evidence" value="ECO:0007669"/>
    <property type="project" value="UniProtKB-UniRule"/>
</dbReference>
<evidence type="ECO:0000256" key="5">
    <source>
        <dbReference type="ARBA" id="ARBA00023242"/>
    </source>
</evidence>
<dbReference type="GO" id="GO:0005634">
    <property type="term" value="C:nucleus"/>
    <property type="evidence" value="ECO:0007669"/>
    <property type="project" value="UniProtKB-SubCell"/>
</dbReference>
<feature type="compositionally biased region" description="Basic and acidic residues" evidence="7">
    <location>
        <begin position="229"/>
        <end position="239"/>
    </location>
</feature>
<accession>A0A7J7DWM6</accession>
<evidence type="ECO:0000256" key="1">
    <source>
        <dbReference type="ARBA" id="ARBA00004123"/>
    </source>
</evidence>
<keyword evidence="3 6" id="KW-0805">Transcription regulation</keyword>
<evidence type="ECO:0000313" key="10">
    <source>
        <dbReference type="Proteomes" id="UP000593562"/>
    </source>
</evidence>
<evidence type="ECO:0000256" key="7">
    <source>
        <dbReference type="SAM" id="MobiDB-lite"/>
    </source>
</evidence>
<name>A0A7J7DWM6_TRIWF</name>
<dbReference type="InParanoid" id="A0A7J7DWM6"/>